<evidence type="ECO:0000313" key="5">
    <source>
        <dbReference type="EMBL" id="ROT36026.1"/>
    </source>
</evidence>
<dbReference type="PRINTS" id="PR01790">
    <property type="entry name" value="SMP30FAMILY"/>
</dbReference>
<dbReference type="GeneID" id="39583963"/>
<dbReference type="Proteomes" id="UP000272025">
    <property type="component" value="Unassembled WGS sequence"/>
</dbReference>
<evidence type="ECO:0000259" key="4">
    <source>
        <dbReference type="Pfam" id="PF08450"/>
    </source>
</evidence>
<keyword evidence="3" id="KW-0862">Zinc</keyword>
<organism evidence="5 6">
    <name type="scientific">Sodiomyces alkalinus (strain CBS 110278 / VKM F-3762 / F11)</name>
    <name type="common">Alkaliphilic filamentous fungus</name>
    <dbReference type="NCBI Taxonomy" id="1314773"/>
    <lineage>
        <taxon>Eukaryota</taxon>
        <taxon>Fungi</taxon>
        <taxon>Dikarya</taxon>
        <taxon>Ascomycota</taxon>
        <taxon>Pezizomycotina</taxon>
        <taxon>Sordariomycetes</taxon>
        <taxon>Hypocreomycetidae</taxon>
        <taxon>Glomerellales</taxon>
        <taxon>Plectosphaerellaceae</taxon>
        <taxon>Sodiomyces</taxon>
    </lineage>
</organism>
<evidence type="ECO:0000256" key="1">
    <source>
        <dbReference type="ARBA" id="ARBA00008853"/>
    </source>
</evidence>
<dbReference type="InterPro" id="IPR005511">
    <property type="entry name" value="SMP-30"/>
</dbReference>
<dbReference type="GO" id="GO:0005509">
    <property type="term" value="F:calcium ion binding"/>
    <property type="evidence" value="ECO:0007669"/>
    <property type="project" value="TreeGrafter"/>
</dbReference>
<name>A0A3N2PNV4_SODAK</name>
<dbReference type="OrthoDB" id="423498at2759"/>
<feature type="binding site" evidence="3">
    <location>
        <position position="163"/>
    </location>
    <ligand>
        <name>a divalent metal cation</name>
        <dbReference type="ChEBI" id="CHEBI:60240"/>
    </ligand>
</feature>
<feature type="binding site" evidence="3">
    <location>
        <position position="112"/>
    </location>
    <ligand>
        <name>substrate</name>
    </ligand>
</feature>
<dbReference type="GO" id="GO:0004341">
    <property type="term" value="F:gluconolactonase activity"/>
    <property type="evidence" value="ECO:0007669"/>
    <property type="project" value="TreeGrafter"/>
</dbReference>
<dbReference type="STRING" id="1314773.A0A3N2PNV4"/>
<dbReference type="PANTHER" id="PTHR10907:SF47">
    <property type="entry name" value="REGUCALCIN"/>
    <property type="match status" value="1"/>
</dbReference>
<dbReference type="SUPFAM" id="SSF63829">
    <property type="entry name" value="Calcium-dependent phosphotriesterase"/>
    <property type="match status" value="1"/>
</dbReference>
<comment type="cofactor">
    <cofactor evidence="3">
        <name>Zn(2+)</name>
        <dbReference type="ChEBI" id="CHEBI:29105"/>
    </cofactor>
    <text evidence="3">Binds 1 divalent metal cation per subunit.</text>
</comment>
<gene>
    <name evidence="5" type="ORF">SODALDRAFT_56508</name>
</gene>
<dbReference type="InterPro" id="IPR013658">
    <property type="entry name" value="SGL"/>
</dbReference>
<reference evidence="5 6" key="1">
    <citation type="journal article" date="2018" name="Mol. Ecol.">
        <title>The obligate alkalophilic soda-lake fungus Sodiomyces alkalinus has shifted to a protein diet.</title>
        <authorList>
            <person name="Grum-Grzhimaylo A.A."/>
            <person name="Falkoski D.L."/>
            <person name="van den Heuvel J."/>
            <person name="Valero-Jimenez C.A."/>
            <person name="Min B."/>
            <person name="Choi I.G."/>
            <person name="Lipzen A."/>
            <person name="Daum C.G."/>
            <person name="Aanen D.K."/>
            <person name="Tsang A."/>
            <person name="Henrissat B."/>
            <person name="Bilanenko E.N."/>
            <person name="de Vries R.P."/>
            <person name="van Kan J.A.L."/>
            <person name="Grigoriev I.V."/>
            <person name="Debets A.J.M."/>
        </authorList>
    </citation>
    <scope>NUCLEOTIDE SEQUENCE [LARGE SCALE GENOMIC DNA]</scope>
    <source>
        <strain evidence="5 6">F11</strain>
    </source>
</reference>
<dbReference type="PANTHER" id="PTHR10907">
    <property type="entry name" value="REGUCALCIN"/>
    <property type="match status" value="1"/>
</dbReference>
<evidence type="ECO:0000256" key="2">
    <source>
        <dbReference type="PIRSR" id="PIRSR605511-1"/>
    </source>
</evidence>
<feature type="active site" description="Proton donor/acceptor" evidence="2">
    <location>
        <position position="213"/>
    </location>
</feature>
<proteinExistence type="inferred from homology"/>
<feature type="binding site" evidence="3">
    <location>
        <position position="213"/>
    </location>
    <ligand>
        <name>a divalent metal cation</name>
        <dbReference type="ChEBI" id="CHEBI:60240"/>
    </ligand>
</feature>
<dbReference type="Gene3D" id="2.120.10.30">
    <property type="entry name" value="TolB, C-terminal domain"/>
    <property type="match status" value="1"/>
</dbReference>
<evidence type="ECO:0000313" key="6">
    <source>
        <dbReference type="Proteomes" id="UP000272025"/>
    </source>
</evidence>
<feature type="domain" description="SMP-30/Gluconolactonase/LRE-like region" evidence="4">
    <location>
        <begin position="20"/>
        <end position="268"/>
    </location>
</feature>
<sequence>MAPIQQWTVEEPYLNLHCALGEGPYYEKETNTLRFVDIKKHRVHSVNLGEGPSSLKTLQLDGPVGVTADIEGVDPAEKILVGLKYGLAVLDRRTGEYEYINKTYEPHNERVRTNDGAVDPNGRFWLGSMTDFNLGDFQPEGGLHRFDGKTPQQQVLTDLTIPNSIGWSPDTKTMYFTHSSARTIHAFDYDAAAGGRYGAPRVFYVHDGPGEPDGFRVDEEGNLWHAVYGEGRVLKISPAGQLVGEVRLPTRNITCTQFVGTELFCTTASMDPGDDGDDRARELGGALFRVDVGVRGVDFYRFKLE</sequence>
<dbReference type="RefSeq" id="XP_028463832.1">
    <property type="nucleotide sequence ID" value="XM_028615486.1"/>
</dbReference>
<dbReference type="AlphaFoldDB" id="A0A3N2PNV4"/>
<dbReference type="InterPro" id="IPR011042">
    <property type="entry name" value="6-blade_b-propeller_TolB-like"/>
</dbReference>
<dbReference type="EMBL" id="ML119060">
    <property type="protein sequence ID" value="ROT36026.1"/>
    <property type="molecule type" value="Genomic_DNA"/>
</dbReference>
<protein>
    <submittedName>
        <fullName evidence="5">Regucalcin</fullName>
    </submittedName>
</protein>
<keyword evidence="6" id="KW-1185">Reference proteome</keyword>
<feature type="binding site" evidence="3">
    <location>
        <position position="22"/>
    </location>
    <ligand>
        <name>a divalent metal cation</name>
        <dbReference type="ChEBI" id="CHEBI:60240"/>
    </ligand>
</feature>
<accession>A0A3N2PNV4</accession>
<evidence type="ECO:0000256" key="3">
    <source>
        <dbReference type="PIRSR" id="PIRSR605511-2"/>
    </source>
</evidence>
<feature type="binding site" evidence="3">
    <location>
        <position position="114"/>
    </location>
    <ligand>
        <name>substrate</name>
    </ligand>
</feature>
<dbReference type="Pfam" id="PF08450">
    <property type="entry name" value="SGL"/>
    <property type="match status" value="1"/>
</dbReference>
<comment type="similarity">
    <text evidence="1">Belongs to the SMP-30/CGR1 family.</text>
</comment>
<keyword evidence="3" id="KW-0479">Metal-binding</keyword>